<evidence type="ECO:0000313" key="1">
    <source>
        <dbReference type="EMBL" id="PVE45267.1"/>
    </source>
</evidence>
<gene>
    <name evidence="1" type="ORF">DDE23_22100</name>
</gene>
<keyword evidence="2" id="KW-1185">Reference proteome</keyword>
<accession>A0A2T7UKS5</accession>
<organism evidence="1 2">
    <name type="scientific">Pararhodobacter aggregans</name>
    <dbReference type="NCBI Taxonomy" id="404875"/>
    <lineage>
        <taxon>Bacteria</taxon>
        <taxon>Pseudomonadati</taxon>
        <taxon>Pseudomonadota</taxon>
        <taxon>Alphaproteobacteria</taxon>
        <taxon>Rhodobacterales</taxon>
        <taxon>Paracoccaceae</taxon>
        <taxon>Pararhodobacter</taxon>
    </lineage>
</organism>
<dbReference type="SUPFAM" id="SSF48371">
    <property type="entry name" value="ARM repeat"/>
    <property type="match status" value="1"/>
</dbReference>
<evidence type="ECO:0000313" key="2">
    <source>
        <dbReference type="Proteomes" id="UP000244810"/>
    </source>
</evidence>
<evidence type="ECO:0008006" key="3">
    <source>
        <dbReference type="Google" id="ProtNLM"/>
    </source>
</evidence>
<comment type="caution">
    <text evidence="1">The sequence shown here is derived from an EMBL/GenBank/DDBJ whole genome shotgun (WGS) entry which is preliminary data.</text>
</comment>
<protein>
    <recommendedName>
        <fullName evidence="3">HEAT repeat domain-containing protein</fullName>
    </recommendedName>
</protein>
<proteinExistence type="predicted"/>
<dbReference type="EMBL" id="QDDR01000016">
    <property type="protein sequence ID" value="PVE45267.1"/>
    <property type="molecule type" value="Genomic_DNA"/>
</dbReference>
<dbReference type="AlphaFoldDB" id="A0A2T7UKS5"/>
<reference evidence="1 2" key="1">
    <citation type="journal article" date="2011" name="Syst. Appl. Microbiol.">
        <title>Defluviimonas denitrificans gen. nov., sp. nov., and Pararhodobacter aggregans gen. nov., sp. nov., non-phototrophic Rhodobacteraceae from the biofilter of a marine aquaculture.</title>
        <authorList>
            <person name="Foesel B.U."/>
            <person name="Drake H.L."/>
            <person name="Schramm A."/>
        </authorList>
    </citation>
    <scope>NUCLEOTIDE SEQUENCE [LARGE SCALE GENOMIC DNA]</scope>
    <source>
        <strain evidence="1 2">D1-19</strain>
    </source>
</reference>
<dbReference type="InterPro" id="IPR016024">
    <property type="entry name" value="ARM-type_fold"/>
</dbReference>
<name>A0A2T7UKS5_9RHOB</name>
<dbReference type="Proteomes" id="UP000244810">
    <property type="component" value="Unassembled WGS sequence"/>
</dbReference>
<sequence>MPEVRHLAETQLARHLPAIPPVVAAEVALARAESLERAWRISPAGRRLWRALLDRAPVALIQLLRTGQGRAVRQLFLRLMRDPAFDTALPMLLREAAHPSLRASALWWLVGGQVSYTAPQGPRWRGDHPAAGRRPLSVTPDVAEVMALGAADRSSQVRKVAAEMLKAYGVLDPQAARAVALRLAEDRNAGVRARAGWFLTPR</sequence>